<proteinExistence type="predicted"/>
<evidence type="ECO:0000313" key="2">
    <source>
        <dbReference type="EMBL" id="ETO00593.1"/>
    </source>
</evidence>
<evidence type="ECO:0000256" key="1">
    <source>
        <dbReference type="SAM" id="MobiDB-lite"/>
    </source>
</evidence>
<feature type="region of interest" description="Disordered" evidence="1">
    <location>
        <begin position="240"/>
        <end position="262"/>
    </location>
</feature>
<accession>X6LF20</accession>
<dbReference type="AlphaFoldDB" id="X6LF20"/>
<gene>
    <name evidence="2" type="ORF">RFI_36847</name>
</gene>
<keyword evidence="3" id="KW-1185">Reference proteome</keyword>
<dbReference type="Proteomes" id="UP000023152">
    <property type="component" value="Unassembled WGS sequence"/>
</dbReference>
<dbReference type="EMBL" id="ASPP01040603">
    <property type="protein sequence ID" value="ETO00593.1"/>
    <property type="molecule type" value="Genomic_DNA"/>
</dbReference>
<evidence type="ECO:0000313" key="3">
    <source>
        <dbReference type="Proteomes" id="UP000023152"/>
    </source>
</evidence>
<feature type="region of interest" description="Disordered" evidence="1">
    <location>
        <begin position="1"/>
        <end position="56"/>
    </location>
</feature>
<sequence length="262" mass="28670">MVLNKGYAGASKSVASKVDPQPQLPSPKKNVAPTQFDNVPSSSSATHEKRQSSSVYVTSVADLESDNRNIHPTTTATAITGGHQHTPSVNAISNLEVGNQVYFKKSDGVVVIAEGMEITSSSLASSAPIKISFTVSKDLIEREMAHVSSKQIQVLFEFFFCCSNNCSSFAFQNQKYKSSTTATATTTTADGKTSQKTSKTQPQISVHHIYIYIYNIIICIKIDNHCNTFANIRTGDRRKDRKATKNDNCGEYNQKKRTTNNA</sequence>
<reference evidence="2 3" key="1">
    <citation type="journal article" date="2013" name="Curr. Biol.">
        <title>The Genome of the Foraminiferan Reticulomyxa filosa.</title>
        <authorList>
            <person name="Glockner G."/>
            <person name="Hulsmann N."/>
            <person name="Schleicher M."/>
            <person name="Noegel A.A."/>
            <person name="Eichinger L."/>
            <person name="Gallinger C."/>
            <person name="Pawlowski J."/>
            <person name="Sierra R."/>
            <person name="Euteneuer U."/>
            <person name="Pillet L."/>
            <person name="Moustafa A."/>
            <person name="Platzer M."/>
            <person name="Groth M."/>
            <person name="Szafranski K."/>
            <person name="Schliwa M."/>
        </authorList>
    </citation>
    <scope>NUCLEOTIDE SEQUENCE [LARGE SCALE GENOMIC DNA]</scope>
</reference>
<name>X6LF20_RETFI</name>
<feature type="compositionally biased region" description="Polar residues" evidence="1">
    <location>
        <begin position="32"/>
        <end position="45"/>
    </location>
</feature>
<protein>
    <submittedName>
        <fullName evidence="2">Uncharacterized protein</fullName>
    </submittedName>
</protein>
<organism evidence="2 3">
    <name type="scientific">Reticulomyxa filosa</name>
    <dbReference type="NCBI Taxonomy" id="46433"/>
    <lineage>
        <taxon>Eukaryota</taxon>
        <taxon>Sar</taxon>
        <taxon>Rhizaria</taxon>
        <taxon>Retaria</taxon>
        <taxon>Foraminifera</taxon>
        <taxon>Monothalamids</taxon>
        <taxon>Reticulomyxidae</taxon>
        <taxon>Reticulomyxa</taxon>
    </lineage>
</organism>
<comment type="caution">
    <text evidence="2">The sequence shown here is derived from an EMBL/GenBank/DDBJ whole genome shotgun (WGS) entry which is preliminary data.</text>
</comment>